<comment type="catalytic activity">
    <reaction evidence="16">
        <text>alpha-D-mannose 1-phosphate = D-mannose 6-phosphate</text>
        <dbReference type="Rhea" id="RHEA:11140"/>
        <dbReference type="ChEBI" id="CHEBI:58409"/>
        <dbReference type="ChEBI" id="CHEBI:58735"/>
        <dbReference type="EC" id="5.4.2.8"/>
    </reaction>
</comment>
<comment type="subunit">
    <text evidence="4 16">Homodimer.</text>
</comment>
<feature type="compositionally biased region" description="Basic residues" evidence="17">
    <location>
        <begin position="199"/>
        <end position="209"/>
    </location>
</feature>
<comment type="function">
    <text evidence="16">Involved in the synthesis of the GDP-mannose and dolichol-phosphate-mannose required for a number of critical mannosyl transfer reactions.</text>
</comment>
<evidence type="ECO:0000313" key="19">
    <source>
        <dbReference type="EMBL" id="KAK0398333.1"/>
    </source>
</evidence>
<dbReference type="Pfam" id="PF12269">
    <property type="entry name" value="CpG_bind_C"/>
    <property type="match status" value="1"/>
</dbReference>
<dbReference type="GO" id="GO:0009298">
    <property type="term" value="P:GDP-mannose biosynthetic process"/>
    <property type="evidence" value="ECO:0007669"/>
    <property type="project" value="InterPro"/>
</dbReference>
<comment type="similarity">
    <text evidence="3 16">Belongs to the eukaryotic PMM family.</text>
</comment>
<dbReference type="InterPro" id="IPR036412">
    <property type="entry name" value="HAD-like_sf"/>
</dbReference>
<evidence type="ECO:0000256" key="11">
    <source>
        <dbReference type="ARBA" id="ARBA00023235"/>
    </source>
</evidence>
<comment type="caution">
    <text evidence="19">The sequence shown here is derived from an EMBL/GenBank/DDBJ whole genome shotgun (WGS) entry which is preliminary data.</text>
</comment>
<dbReference type="InterPro" id="IPR019786">
    <property type="entry name" value="Zinc_finger_PHD-type_CS"/>
</dbReference>
<evidence type="ECO:0000256" key="4">
    <source>
        <dbReference type="ARBA" id="ARBA00011738"/>
    </source>
</evidence>
<dbReference type="SUPFAM" id="SSF57903">
    <property type="entry name" value="FYVE/PHD zinc finger"/>
    <property type="match status" value="1"/>
</dbReference>
<dbReference type="GO" id="GO:0004615">
    <property type="term" value="F:phosphomannomutase activity"/>
    <property type="evidence" value="ECO:0007669"/>
    <property type="project" value="UniProtKB-EC"/>
</dbReference>
<feature type="active site" description="Nucleophile" evidence="12">
    <location>
        <position position="601"/>
    </location>
</feature>
<evidence type="ECO:0000256" key="16">
    <source>
        <dbReference type="RuleBase" id="RU361118"/>
    </source>
</evidence>
<dbReference type="SFLD" id="SFLDF00445">
    <property type="entry name" value="alpha-phosphomannomutase"/>
    <property type="match status" value="1"/>
</dbReference>
<feature type="active site" description="Proton donor/acceptor" evidence="12">
    <location>
        <position position="603"/>
    </location>
</feature>
<dbReference type="GO" id="GO:0008270">
    <property type="term" value="F:zinc ion binding"/>
    <property type="evidence" value="ECO:0007669"/>
    <property type="project" value="UniProtKB-KW"/>
</dbReference>
<evidence type="ECO:0000256" key="14">
    <source>
        <dbReference type="PIRSR" id="PIRSR605002-3"/>
    </source>
</evidence>
<dbReference type="InterPro" id="IPR006379">
    <property type="entry name" value="HAD-SF_hydro_IIB"/>
</dbReference>
<evidence type="ECO:0000256" key="6">
    <source>
        <dbReference type="ARBA" id="ARBA00022490"/>
    </source>
</evidence>
<dbReference type="FunFam" id="3.30.1240.20:FF:000001">
    <property type="entry name" value="Phosphomannomutase"/>
    <property type="match status" value="1"/>
</dbReference>
<feature type="binding site" evidence="13">
    <location>
        <position position="726"/>
    </location>
    <ligand>
        <name>alpha-D-mannose 1-phosphate</name>
        <dbReference type="ChEBI" id="CHEBI:58409"/>
    </ligand>
</feature>
<dbReference type="SMART" id="SM00249">
    <property type="entry name" value="PHD"/>
    <property type="match status" value="1"/>
</dbReference>
<feature type="binding site" evidence="14">
    <location>
        <position position="800"/>
    </location>
    <ligand>
        <name>Mg(2+)</name>
        <dbReference type="ChEBI" id="CHEBI:18420"/>
        <label>1</label>
    </ligand>
</feature>
<feature type="binding site" evidence="13">
    <location>
        <position position="715"/>
    </location>
    <ligand>
        <name>alpha-D-mannose 1-phosphate</name>
        <dbReference type="ChEBI" id="CHEBI:58409"/>
    </ligand>
</feature>
<dbReference type="InterPro" id="IPR043169">
    <property type="entry name" value="PMM_cap"/>
</dbReference>
<feature type="binding site" evidence="14">
    <location>
        <position position="814"/>
    </location>
    <ligand>
        <name>Mg(2+)</name>
        <dbReference type="ChEBI" id="CHEBI:18420"/>
        <label>1</label>
    </ligand>
</feature>
<dbReference type="PROSITE" id="PS01359">
    <property type="entry name" value="ZF_PHD_1"/>
    <property type="match status" value="1"/>
</dbReference>
<dbReference type="AlphaFoldDB" id="A0AA39H334"/>
<evidence type="ECO:0000256" key="9">
    <source>
        <dbReference type="ARBA" id="ARBA00022833"/>
    </source>
</evidence>
<keyword evidence="9" id="KW-0862">Zinc</keyword>
<dbReference type="GO" id="GO:0006013">
    <property type="term" value="P:mannose metabolic process"/>
    <property type="evidence" value="ECO:0007669"/>
    <property type="project" value="TreeGrafter"/>
</dbReference>
<comment type="subcellular location">
    <subcellularLocation>
        <location evidence="1 16">Cytoplasm</location>
    </subcellularLocation>
</comment>
<dbReference type="SFLD" id="SFLDS00003">
    <property type="entry name" value="Haloacid_Dehalogenase"/>
    <property type="match status" value="1"/>
</dbReference>
<dbReference type="Gene3D" id="3.40.50.1000">
    <property type="entry name" value="HAD superfamily/HAD-like"/>
    <property type="match status" value="1"/>
</dbReference>
<evidence type="ECO:0000256" key="15">
    <source>
        <dbReference type="PROSITE-ProRule" id="PRU00146"/>
    </source>
</evidence>
<dbReference type="GO" id="GO:0006487">
    <property type="term" value="P:protein N-linked glycosylation"/>
    <property type="evidence" value="ECO:0007669"/>
    <property type="project" value="TreeGrafter"/>
</dbReference>
<dbReference type="InterPro" id="IPR011011">
    <property type="entry name" value="Znf_FYVE_PHD"/>
</dbReference>
<dbReference type="EMBL" id="JAUCMV010000005">
    <property type="protein sequence ID" value="KAK0398333.1"/>
    <property type="molecule type" value="Genomic_DNA"/>
</dbReference>
<sequence length="838" mass="96199">MAEVAKLRAMKSKQKLEEKMKTEKKTYCLCESTDDQRFMIQCDECQMWYHCDCMNITRTMAKKIEHYYCPPCISKDANLAIVYKQKIEPKKKEVISKERFKEREIVKPYTYESYSSSPGYDYDAKRCNHCAGCLRMSDCLKCDNCITHRNPCLRRICMRTPLVDSSESEPELSDKDDEAYVLPASAQVKQNTGDSKPTPGKRGRKKGWRKNQADTTPKPVKVPGKRGRPCKNATIPVQNSADVSPYFVPPPPTAPIVPPADPVEECWGPQCGEFRRPNSKYCSDECGIALAELRLRKYLPGLLDDYWRNPPRNHIEAEKRIKEIDDEGDRTKLRIKALTEYAELLDEWNRTVMQVPVDEDYEALNSGDDFVVPCQICSADVNVKGLVKHLERCFIRVEKQMSFGSASKYPQNPHNIFCEEYNKTNNTFCKRLRIGCPEHYKPSKDDEDAICGCPKIWWSVPSLTLSDLFVTREQLLAGGYCKNNRKHCEAHRRWDQYAAALIDVERARHLYRADELVEQRRLITIEQNHRGCVVELMTNFTSIVDSNDFSDLPAKNVKNDEKPKDPVFRVPYPVSQTSLLLAMEMNGTSMNGAPKKLLLFDVDGTLTRPRQKITPEMRAFMQEIRKKVPIAVVGGSDIAKIVEQLGDSLEDVLSQYDYVFSENGMVGYHGDKMYPVTNLGTYFGEEKLQKVVNFCLKYMSEIELPVKCGNFIERRNGMLNVSPIGRSCSQKQREEFNEYDKVHGIREKMVKTLEKEFAEYGMRFVIGGQISFDVFPVGWDKTYCLQYLVKEFSDIHFFGDKTSPGGNDYDIFIDKRVTGHTVTGPDDTKVQLTEQVMQ</sequence>
<feature type="binding site" evidence="14">
    <location>
        <position position="603"/>
    </location>
    <ligand>
        <name>Mg(2+)</name>
        <dbReference type="ChEBI" id="CHEBI:18420"/>
        <label>1</label>
    </ligand>
</feature>
<organism evidence="19 20">
    <name type="scientific">Steinernema hermaphroditum</name>
    <dbReference type="NCBI Taxonomy" id="289476"/>
    <lineage>
        <taxon>Eukaryota</taxon>
        <taxon>Metazoa</taxon>
        <taxon>Ecdysozoa</taxon>
        <taxon>Nematoda</taxon>
        <taxon>Chromadorea</taxon>
        <taxon>Rhabditida</taxon>
        <taxon>Tylenchina</taxon>
        <taxon>Panagrolaimomorpha</taxon>
        <taxon>Strongyloidoidea</taxon>
        <taxon>Steinernematidae</taxon>
        <taxon>Steinernema</taxon>
    </lineage>
</organism>
<feature type="binding site" evidence="14">
    <location>
        <position position="601"/>
    </location>
    <ligand>
        <name>Mg(2+)</name>
        <dbReference type="ChEBI" id="CHEBI:18420"/>
        <label>1</label>
    </ligand>
</feature>
<evidence type="ECO:0000256" key="8">
    <source>
        <dbReference type="ARBA" id="ARBA00022771"/>
    </source>
</evidence>
<evidence type="ECO:0000256" key="7">
    <source>
        <dbReference type="ARBA" id="ARBA00022723"/>
    </source>
</evidence>
<dbReference type="CDD" id="cd02585">
    <property type="entry name" value="HAD_PMM"/>
    <property type="match status" value="1"/>
</dbReference>
<evidence type="ECO:0000256" key="17">
    <source>
        <dbReference type="SAM" id="MobiDB-lite"/>
    </source>
</evidence>
<gene>
    <name evidence="19" type="ORF">QR680_002537</name>
</gene>
<dbReference type="SFLD" id="SFLDG01140">
    <property type="entry name" value="C2.B:_Phosphomannomutase_and_P"/>
    <property type="match status" value="1"/>
</dbReference>
<dbReference type="InterPro" id="IPR022056">
    <property type="entry name" value="CpG-bd_C"/>
</dbReference>
<protein>
    <recommendedName>
        <fullName evidence="5 16">Phosphomannomutase</fullName>
        <ecNumber evidence="5 16">5.4.2.8</ecNumber>
    </recommendedName>
</protein>
<keyword evidence="8 15" id="KW-0863">Zinc-finger</keyword>
<evidence type="ECO:0000256" key="13">
    <source>
        <dbReference type="PIRSR" id="PIRSR605002-2"/>
    </source>
</evidence>
<dbReference type="Proteomes" id="UP001175271">
    <property type="component" value="Unassembled WGS sequence"/>
</dbReference>
<dbReference type="SUPFAM" id="SSF56784">
    <property type="entry name" value="HAD-like"/>
    <property type="match status" value="1"/>
</dbReference>
<dbReference type="InterPro" id="IPR001965">
    <property type="entry name" value="Znf_PHD"/>
</dbReference>
<dbReference type="PANTHER" id="PTHR10466:SF0">
    <property type="entry name" value="PHOSPHOMANNOMUTASE"/>
    <property type="match status" value="1"/>
</dbReference>
<feature type="binding site" evidence="13">
    <location>
        <position position="733"/>
    </location>
    <ligand>
        <name>alpha-D-mannose 1-phosphate</name>
        <dbReference type="ChEBI" id="CHEBI:58409"/>
    </ligand>
</feature>
<dbReference type="InterPro" id="IPR019787">
    <property type="entry name" value="Znf_PHD-finger"/>
</dbReference>
<dbReference type="InterPro" id="IPR005002">
    <property type="entry name" value="PMM"/>
</dbReference>
<dbReference type="Gene3D" id="3.30.40.10">
    <property type="entry name" value="Zinc/RING finger domain, C3HC4 (zinc finger)"/>
    <property type="match status" value="1"/>
</dbReference>
<comment type="pathway">
    <text evidence="2 16">Nucleotide-sugar biosynthesis; GDP-alpha-D-mannose biosynthesis; alpha-D-mannose 1-phosphate from D-fructose 6-phosphate: step 2/2.</text>
</comment>
<evidence type="ECO:0000256" key="5">
    <source>
        <dbReference type="ARBA" id="ARBA00012730"/>
    </source>
</evidence>
<keyword evidence="7 14" id="KW-0479">Metal-binding</keyword>
<evidence type="ECO:0000256" key="1">
    <source>
        <dbReference type="ARBA" id="ARBA00004496"/>
    </source>
</evidence>
<evidence type="ECO:0000256" key="2">
    <source>
        <dbReference type="ARBA" id="ARBA00004699"/>
    </source>
</evidence>
<feature type="domain" description="PHD-type" evidence="18">
    <location>
        <begin position="25"/>
        <end position="75"/>
    </location>
</feature>
<dbReference type="InterPro" id="IPR013083">
    <property type="entry name" value="Znf_RING/FYVE/PHD"/>
</dbReference>
<dbReference type="GO" id="GO:0005829">
    <property type="term" value="C:cytosol"/>
    <property type="evidence" value="ECO:0007669"/>
    <property type="project" value="TreeGrafter"/>
</dbReference>
<keyword evidence="11 16" id="KW-0413">Isomerase</keyword>
<feature type="binding site" evidence="13">
    <location>
        <position position="771"/>
    </location>
    <ligand>
        <name>alpha-D-mannose 1-phosphate</name>
        <dbReference type="ChEBI" id="CHEBI:58409"/>
    </ligand>
</feature>
<evidence type="ECO:0000256" key="12">
    <source>
        <dbReference type="PIRSR" id="PIRSR605002-1"/>
    </source>
</evidence>
<name>A0AA39H334_9BILA</name>
<reference evidence="19" key="1">
    <citation type="submission" date="2023-06" db="EMBL/GenBank/DDBJ databases">
        <title>Genomic analysis of the entomopathogenic nematode Steinernema hermaphroditum.</title>
        <authorList>
            <person name="Schwarz E.M."/>
            <person name="Heppert J.K."/>
            <person name="Baniya A."/>
            <person name="Schwartz H.T."/>
            <person name="Tan C.-H."/>
            <person name="Antoshechkin I."/>
            <person name="Sternberg P.W."/>
            <person name="Goodrich-Blair H."/>
            <person name="Dillman A.R."/>
        </authorList>
    </citation>
    <scope>NUCLEOTIDE SEQUENCE</scope>
    <source>
        <strain evidence="19">PS9179</strain>
        <tissue evidence="19">Whole animal</tissue>
    </source>
</reference>
<dbReference type="Pfam" id="PF00628">
    <property type="entry name" value="PHD"/>
    <property type="match status" value="1"/>
</dbReference>
<evidence type="ECO:0000256" key="3">
    <source>
        <dbReference type="ARBA" id="ARBA00009736"/>
    </source>
</evidence>
<comment type="cofactor">
    <cofactor evidence="14">
        <name>Mg(2+)</name>
        <dbReference type="ChEBI" id="CHEBI:18420"/>
    </cofactor>
</comment>
<feature type="binding site" evidence="14">
    <location>
        <position position="812"/>
    </location>
    <ligand>
        <name>Mg(2+)</name>
        <dbReference type="ChEBI" id="CHEBI:18420"/>
        <label>1</label>
    </ligand>
</feature>
<dbReference type="InterPro" id="IPR023214">
    <property type="entry name" value="HAD_sf"/>
</dbReference>
<keyword evidence="20" id="KW-1185">Reference proteome</keyword>
<feature type="binding site" evidence="13">
    <location>
        <position position="610"/>
    </location>
    <ligand>
        <name>alpha-D-mannose 1-phosphate</name>
        <dbReference type="ChEBI" id="CHEBI:58409"/>
    </ligand>
</feature>
<dbReference type="Gene3D" id="3.30.1240.20">
    <property type="match status" value="1"/>
</dbReference>
<keyword evidence="6 16" id="KW-0963">Cytoplasm</keyword>
<dbReference type="SFLD" id="SFLDG01143">
    <property type="entry name" value="C2.B.3:_Phosphomannomutase_Lik"/>
    <property type="match status" value="1"/>
</dbReference>
<dbReference type="Pfam" id="PF03332">
    <property type="entry name" value="PMM"/>
    <property type="match status" value="1"/>
</dbReference>
<evidence type="ECO:0000256" key="10">
    <source>
        <dbReference type="ARBA" id="ARBA00022842"/>
    </source>
</evidence>
<dbReference type="PANTHER" id="PTHR10466">
    <property type="entry name" value="PHOSPHOMANNOMUTASE"/>
    <property type="match status" value="1"/>
</dbReference>
<feature type="binding site" evidence="13">
    <location>
        <position position="773"/>
    </location>
    <ligand>
        <name>alpha-D-mannose 1-phosphate</name>
        <dbReference type="ChEBI" id="CHEBI:58409"/>
    </ligand>
</feature>
<keyword evidence="10 14" id="KW-0460">Magnesium</keyword>
<dbReference type="PROSITE" id="PS50016">
    <property type="entry name" value="ZF_PHD_2"/>
    <property type="match status" value="1"/>
</dbReference>
<evidence type="ECO:0000313" key="20">
    <source>
        <dbReference type="Proteomes" id="UP001175271"/>
    </source>
</evidence>
<proteinExistence type="inferred from homology"/>
<feature type="region of interest" description="Disordered" evidence="17">
    <location>
        <begin position="184"/>
        <end position="235"/>
    </location>
</feature>
<dbReference type="NCBIfam" id="TIGR01484">
    <property type="entry name" value="HAD-SF-IIB"/>
    <property type="match status" value="1"/>
</dbReference>
<evidence type="ECO:0000259" key="18">
    <source>
        <dbReference type="PROSITE" id="PS50016"/>
    </source>
</evidence>
<accession>A0AA39H334</accession>
<dbReference type="EC" id="5.4.2.8" evidence="5 16"/>